<sequence length="54" mass="6040">MNTPPQEDGDQSQDSNHGPAYQGTKPKADRYLLAGTIVHIRQEAFLILMEDINN</sequence>
<dbReference type="EMBL" id="CP005957">
    <property type="protein sequence ID" value="AGL62190.1"/>
    <property type="molecule type" value="Genomic_DNA"/>
</dbReference>
<evidence type="ECO:0000256" key="1">
    <source>
        <dbReference type="SAM" id="MobiDB-lite"/>
    </source>
</evidence>
<dbReference type="Proteomes" id="UP000013893">
    <property type="component" value="Chromosome"/>
</dbReference>
<protein>
    <submittedName>
        <fullName evidence="2">Uncharacterized protein</fullName>
    </submittedName>
</protein>
<dbReference type="KEGG" id="saal:L336_0484"/>
<keyword evidence="3" id="KW-1185">Reference proteome</keyword>
<feature type="region of interest" description="Disordered" evidence="1">
    <location>
        <begin position="1"/>
        <end position="27"/>
    </location>
</feature>
<name>R4PVE2_9BACT</name>
<proteinExistence type="predicted"/>
<accession>R4PVE2</accession>
<evidence type="ECO:0000313" key="3">
    <source>
        <dbReference type="Proteomes" id="UP000013893"/>
    </source>
</evidence>
<gene>
    <name evidence="2" type="ORF">L336_0484</name>
</gene>
<reference evidence="2 3" key="1">
    <citation type="journal article" date="2013" name="Nat. Biotechnol.">
        <title>Genome sequences of rare, uncultured bacteria obtained by differential coverage binning of multiple metagenomes.</title>
        <authorList>
            <person name="Albertsen M."/>
            <person name="Hugenholtz P."/>
            <person name="Skarshewski A."/>
            <person name="Nielsen K.L."/>
            <person name="Tyson G.W."/>
            <person name="Nielsen P.H."/>
        </authorList>
    </citation>
    <scope>NUCLEOTIDE SEQUENCE [LARGE SCALE GENOMIC DNA]</scope>
    <source>
        <strain evidence="2">TM71</strain>
    </source>
</reference>
<dbReference type="HOGENOM" id="CLU_3041546_0_0_0"/>
<dbReference type="AlphaFoldDB" id="R4PVE2"/>
<organism evidence="2 3">
    <name type="scientific">Candidatus Saccharimonas aalborgensis</name>
    <dbReference type="NCBI Taxonomy" id="1332188"/>
    <lineage>
        <taxon>Bacteria</taxon>
        <taxon>Candidatus Saccharimonadota</taxon>
        <taxon>Candidatus Saccharimonadia</taxon>
        <taxon>Candidatus Saccharimonadales</taxon>
        <taxon>Candidatus Saccharimonadaceae</taxon>
        <taxon>Candidatus Saccharimonas</taxon>
    </lineage>
</organism>
<evidence type="ECO:0000313" key="2">
    <source>
        <dbReference type="EMBL" id="AGL62190.1"/>
    </source>
</evidence>